<evidence type="ECO:0000259" key="12">
    <source>
        <dbReference type="Pfam" id="PF13115"/>
    </source>
</evidence>
<dbReference type="InterPro" id="IPR032694">
    <property type="entry name" value="CopC/D"/>
</dbReference>
<comment type="caution">
    <text evidence="14">The sequence shown here is derived from an EMBL/GenBank/DDBJ whole genome shotgun (WGS) entry which is preliminary data.</text>
</comment>
<evidence type="ECO:0000259" key="11">
    <source>
        <dbReference type="Pfam" id="PF05425"/>
    </source>
</evidence>
<evidence type="ECO:0000259" key="10">
    <source>
        <dbReference type="Pfam" id="PF04234"/>
    </source>
</evidence>
<dbReference type="GO" id="GO:0005886">
    <property type="term" value="C:plasma membrane"/>
    <property type="evidence" value="ECO:0007669"/>
    <property type="project" value="UniProtKB-SubCell"/>
</dbReference>
<dbReference type="GO" id="GO:0046688">
    <property type="term" value="P:response to copper ion"/>
    <property type="evidence" value="ECO:0007669"/>
    <property type="project" value="InterPro"/>
</dbReference>
<dbReference type="GO" id="GO:0005507">
    <property type="term" value="F:copper ion binding"/>
    <property type="evidence" value="ECO:0007669"/>
    <property type="project" value="InterPro"/>
</dbReference>
<name>A0A2N6VKT8_9MICO</name>
<dbReference type="EMBL" id="JAFBCP010000001">
    <property type="protein sequence ID" value="MBM7816453.1"/>
    <property type="molecule type" value="Genomic_DNA"/>
</dbReference>
<keyword evidence="6 9" id="KW-1133">Transmembrane helix</keyword>
<keyword evidence="7" id="KW-0186">Copper</keyword>
<keyword evidence="2" id="KW-1003">Cell membrane</keyword>
<feature type="domain" description="CopC" evidence="10">
    <location>
        <begin position="43"/>
        <end position="135"/>
    </location>
</feature>
<keyword evidence="16" id="KW-1185">Reference proteome</keyword>
<dbReference type="Pfam" id="PF04234">
    <property type="entry name" value="CopC"/>
    <property type="match status" value="1"/>
</dbReference>
<dbReference type="InterPro" id="IPR008457">
    <property type="entry name" value="Cu-R_CopD_dom"/>
</dbReference>
<evidence type="ECO:0000313" key="14">
    <source>
        <dbReference type="EMBL" id="PMD04755.1"/>
    </source>
</evidence>
<dbReference type="AlphaFoldDB" id="A0A2N6VKT8"/>
<dbReference type="InterPro" id="IPR014756">
    <property type="entry name" value="Ig_E-set"/>
</dbReference>
<dbReference type="PANTHER" id="PTHR34820">
    <property type="entry name" value="INNER MEMBRANE PROTEIN YEBZ"/>
    <property type="match status" value="1"/>
</dbReference>
<evidence type="ECO:0000256" key="7">
    <source>
        <dbReference type="ARBA" id="ARBA00023008"/>
    </source>
</evidence>
<evidence type="ECO:0000313" key="15">
    <source>
        <dbReference type="Proteomes" id="UP000235598"/>
    </source>
</evidence>
<dbReference type="Pfam" id="PF13115">
    <property type="entry name" value="YtkA"/>
    <property type="match status" value="1"/>
</dbReference>
<dbReference type="PANTHER" id="PTHR34820:SF4">
    <property type="entry name" value="INNER MEMBRANE PROTEIN YEBZ"/>
    <property type="match status" value="1"/>
</dbReference>
<feature type="transmembrane region" description="Helical" evidence="9">
    <location>
        <begin position="157"/>
        <end position="182"/>
    </location>
</feature>
<dbReference type="GO" id="GO:0006825">
    <property type="term" value="P:copper ion transport"/>
    <property type="evidence" value="ECO:0007669"/>
    <property type="project" value="InterPro"/>
</dbReference>
<evidence type="ECO:0000313" key="16">
    <source>
        <dbReference type="Proteomes" id="UP000809290"/>
    </source>
</evidence>
<feature type="transmembrane region" description="Helical" evidence="9">
    <location>
        <begin position="315"/>
        <end position="333"/>
    </location>
</feature>
<keyword evidence="3 9" id="KW-0812">Transmembrane</keyword>
<organism evidence="14 15">
    <name type="scientific">Brevibacterium paucivorans</name>
    <dbReference type="NCBI Taxonomy" id="170994"/>
    <lineage>
        <taxon>Bacteria</taxon>
        <taxon>Bacillati</taxon>
        <taxon>Actinomycetota</taxon>
        <taxon>Actinomycetes</taxon>
        <taxon>Micrococcales</taxon>
        <taxon>Brevibacteriaceae</taxon>
        <taxon>Brevibacterium</taxon>
    </lineage>
</organism>
<dbReference type="InterPro" id="IPR014755">
    <property type="entry name" value="Cu-Rt/internalin_Ig-like"/>
</dbReference>
<feature type="transmembrane region" description="Helical" evidence="9">
    <location>
        <begin position="408"/>
        <end position="428"/>
    </location>
</feature>
<feature type="transmembrane region" description="Helical" evidence="9">
    <location>
        <begin position="276"/>
        <end position="295"/>
    </location>
</feature>
<accession>A0A2N6VKT8</accession>
<keyword evidence="4" id="KW-0479">Metal-binding</keyword>
<feature type="transmembrane region" description="Helical" evidence="9">
    <location>
        <begin position="249"/>
        <end position="269"/>
    </location>
</feature>
<feature type="transmembrane region" description="Helical" evidence="9">
    <location>
        <begin position="194"/>
        <end position="212"/>
    </location>
</feature>
<gene>
    <name evidence="14" type="ORF">CJ199_10345</name>
    <name evidence="13" type="ORF">JOE56_001147</name>
</gene>
<evidence type="ECO:0000313" key="13">
    <source>
        <dbReference type="EMBL" id="MBM7816453.1"/>
    </source>
</evidence>
<reference evidence="14 15" key="1">
    <citation type="submission" date="2017-09" db="EMBL/GenBank/DDBJ databases">
        <title>Bacterial strain isolated from the female urinary microbiota.</title>
        <authorList>
            <person name="Thomas-White K."/>
            <person name="Kumar N."/>
            <person name="Forster S."/>
            <person name="Putonti C."/>
            <person name="Lawley T."/>
            <person name="Wolfe A.J."/>
        </authorList>
    </citation>
    <scope>NUCLEOTIDE SEQUENCE [LARGE SCALE GENOMIC DNA]</scope>
    <source>
        <strain evidence="14 15">UMB1301</strain>
    </source>
</reference>
<dbReference type="InterPro" id="IPR032693">
    <property type="entry name" value="YtkA-like_dom"/>
</dbReference>
<comment type="subcellular location">
    <subcellularLocation>
        <location evidence="1">Cell membrane</location>
        <topology evidence="1">Multi-pass membrane protein</topology>
    </subcellularLocation>
</comment>
<evidence type="ECO:0000256" key="5">
    <source>
        <dbReference type="ARBA" id="ARBA00022729"/>
    </source>
</evidence>
<dbReference type="InterPro" id="IPR007348">
    <property type="entry name" value="CopC_dom"/>
</dbReference>
<dbReference type="RefSeq" id="WP_102239398.1">
    <property type="nucleotide sequence ID" value="NZ_JAFBCP010000001.1"/>
</dbReference>
<evidence type="ECO:0000256" key="8">
    <source>
        <dbReference type="ARBA" id="ARBA00023136"/>
    </source>
</evidence>
<dbReference type="OrthoDB" id="5242236at2"/>
<evidence type="ECO:0000256" key="1">
    <source>
        <dbReference type="ARBA" id="ARBA00004651"/>
    </source>
</evidence>
<evidence type="ECO:0000256" key="3">
    <source>
        <dbReference type="ARBA" id="ARBA00022692"/>
    </source>
</evidence>
<dbReference type="Proteomes" id="UP000235598">
    <property type="component" value="Unassembled WGS sequence"/>
</dbReference>
<protein>
    <submittedName>
        <fullName evidence="13">Copper transport protein</fullName>
    </submittedName>
</protein>
<dbReference type="SUPFAM" id="SSF81296">
    <property type="entry name" value="E set domains"/>
    <property type="match status" value="1"/>
</dbReference>
<keyword evidence="8 9" id="KW-0472">Membrane</keyword>
<dbReference type="Gene3D" id="2.60.40.1220">
    <property type="match status" value="1"/>
</dbReference>
<dbReference type="Pfam" id="PF05425">
    <property type="entry name" value="CopD"/>
    <property type="match status" value="1"/>
</dbReference>
<feature type="transmembrane region" description="Helical" evidence="9">
    <location>
        <begin position="449"/>
        <end position="471"/>
    </location>
</feature>
<feature type="domain" description="Copper resistance protein D" evidence="11">
    <location>
        <begin position="369"/>
        <end position="471"/>
    </location>
</feature>
<evidence type="ECO:0000256" key="6">
    <source>
        <dbReference type="ARBA" id="ARBA00022989"/>
    </source>
</evidence>
<dbReference type="EMBL" id="PNHK01000004">
    <property type="protein sequence ID" value="PMD04755.1"/>
    <property type="molecule type" value="Genomic_DNA"/>
</dbReference>
<dbReference type="Proteomes" id="UP000809290">
    <property type="component" value="Unassembled WGS sequence"/>
</dbReference>
<keyword evidence="5" id="KW-0732">Signal</keyword>
<sequence length="599" mass="62960">MMRTVAGKQMSRVEVRLSVSRALAVVLLGTLFMWLGAAPSFAHAQLLSTDPADGSSLEAAPSQVRLTFNEPVQAVEGATRLFSSDGNSTVMTAHAVDSTVTVDLPEDLPDGGYSLTYRIISADGHPVGGSVTFEVGHGEHPSPHPSGGDPNDSVNTVVASLLTGVHYLGLLVLAGLVFFEVLIARVHVPPVTKVLRYAYGCALASAALLLPVSGANVAGTDLVNTALGADTPLFLPLDRWVPFVPVQQWVSTGVVFVAGLGAVVFTALSAVRSSNVIWRVFALICAVGALMTPVLTGHSQTQKPLWAMMTSDVAHLVAGAVWCGGLVGLVFMMTRTQLGARNQPGATSAGEPKVSPTVPATCTPEFTAEVVRRFSGWALACVVGVALTGVVMVLLIADDLVALVSSSYGRLLVLKLGLVAVVVLLAGWNRFRLLPRVIKEPTVPLRWSALRRVVALEAAVLVAVLLVTGFLSNANPFVDSGSKAGSAGGSEVSQEARFEAESQGLRIAGDVKPAAVGTNTMTFILEYEGKPITSDDVTVTLRLPEQNLGPLNEEAHWDPDAGHYEASMQVPASGKWSLQVAARVDSYTEPIVVVPFEVR</sequence>
<feature type="domain" description="YtkA-like" evidence="12">
    <location>
        <begin position="510"/>
        <end position="580"/>
    </location>
</feature>
<dbReference type="GO" id="GO:0042597">
    <property type="term" value="C:periplasmic space"/>
    <property type="evidence" value="ECO:0007669"/>
    <property type="project" value="InterPro"/>
</dbReference>
<evidence type="ECO:0000256" key="2">
    <source>
        <dbReference type="ARBA" id="ARBA00022475"/>
    </source>
</evidence>
<evidence type="ECO:0000256" key="4">
    <source>
        <dbReference type="ARBA" id="ARBA00022723"/>
    </source>
</evidence>
<proteinExistence type="predicted"/>
<feature type="transmembrane region" description="Helical" evidence="9">
    <location>
        <begin position="377"/>
        <end position="396"/>
    </location>
</feature>
<reference evidence="13 16" key="2">
    <citation type="submission" date="2021-01" db="EMBL/GenBank/DDBJ databases">
        <title>Sequencing the genomes of 1000 actinobacteria strains.</title>
        <authorList>
            <person name="Klenk H.-P."/>
        </authorList>
    </citation>
    <scope>NUCLEOTIDE SEQUENCE [LARGE SCALE GENOMIC DNA]</scope>
    <source>
        <strain evidence="13 16">DSM 13657</strain>
    </source>
</reference>
<evidence type="ECO:0000256" key="9">
    <source>
        <dbReference type="SAM" id="Phobius"/>
    </source>
</evidence>